<protein>
    <submittedName>
        <fullName evidence="1">Inclusion body family protein</fullName>
    </submittedName>
</protein>
<dbReference type="RefSeq" id="WP_207294618.1">
    <property type="nucleotide sequence ID" value="NZ_CP071448.1"/>
</dbReference>
<accession>A0ABX7Q8M1</accession>
<dbReference type="InterPro" id="IPR021087">
    <property type="entry name" value="Uncharacterised_PixA/AidA"/>
</dbReference>
<evidence type="ECO:0000313" key="2">
    <source>
        <dbReference type="Proteomes" id="UP000663440"/>
    </source>
</evidence>
<dbReference type="EMBL" id="CP071448">
    <property type="protein sequence ID" value="QSW87364.1"/>
    <property type="molecule type" value="Genomic_DNA"/>
</dbReference>
<reference evidence="1 2" key="1">
    <citation type="submission" date="2021-03" db="EMBL/GenBank/DDBJ databases">
        <title>Flavobacterium kribbensis sp. nov, an endophytic bacteria, isolated from soybean.</title>
        <authorList>
            <person name="Lee J."/>
            <person name="Seo J."/>
        </authorList>
    </citation>
    <scope>NUCLEOTIDE SEQUENCE [LARGE SCALE GENOMIC DNA]</scope>
    <source>
        <strain evidence="1 2">BB8</strain>
    </source>
</reference>
<gene>
    <name evidence="1" type="ORF">J0383_13815</name>
</gene>
<dbReference type="InterPro" id="IPR038712">
    <property type="entry name" value="PixA-like_sf"/>
</dbReference>
<keyword evidence="2" id="KW-1185">Reference proteome</keyword>
<dbReference type="Gene3D" id="2.60.40.3910">
    <property type="entry name" value="Inclusion body protein"/>
    <property type="match status" value="1"/>
</dbReference>
<dbReference type="Pfam" id="PF12306">
    <property type="entry name" value="PixA"/>
    <property type="match status" value="1"/>
</dbReference>
<proteinExistence type="predicted"/>
<organism evidence="1 2">
    <name type="scientific">Flavobacterium endoglycinae</name>
    <dbReference type="NCBI Taxonomy" id="2816357"/>
    <lineage>
        <taxon>Bacteria</taxon>
        <taxon>Pseudomonadati</taxon>
        <taxon>Bacteroidota</taxon>
        <taxon>Flavobacteriia</taxon>
        <taxon>Flavobacteriales</taxon>
        <taxon>Flavobacteriaceae</taxon>
        <taxon>Flavobacterium</taxon>
    </lineage>
</organism>
<name>A0ABX7Q8M1_9FLAO</name>
<dbReference type="Proteomes" id="UP000663440">
    <property type="component" value="Chromosome"/>
</dbReference>
<sequence length="171" mass="19103">MSRNKIINVNIIIDSSRLINDFPSPSKDQNNPTGIGHNYQFMVVSDTANISGQGTGDLSILANQGDVVRFYATSEYNNYDNPVILYKLFKFGGDNVFQNPNFELQNFPGVDIVVPTSFNPLVTAQSTQNFWFAQNTVNAKGTENYGLQFALYDSDLNLYGYFSWDPAITAQ</sequence>
<evidence type="ECO:0000313" key="1">
    <source>
        <dbReference type="EMBL" id="QSW87364.1"/>
    </source>
</evidence>